<accession>A0AAN7XZG0</accession>
<keyword evidence="2" id="KW-1185">Reference proteome</keyword>
<comment type="caution">
    <text evidence="1">The sequence shown here is derived from an EMBL/GenBank/DDBJ whole genome shotgun (WGS) entry which is preliminary data.</text>
</comment>
<name>A0AAN7XZG0_ELEMC</name>
<organism evidence="1 2">
    <name type="scientific">Eleginops maclovinus</name>
    <name type="common">Patagonian blennie</name>
    <name type="synonym">Eleginus maclovinus</name>
    <dbReference type="NCBI Taxonomy" id="56733"/>
    <lineage>
        <taxon>Eukaryota</taxon>
        <taxon>Metazoa</taxon>
        <taxon>Chordata</taxon>
        <taxon>Craniata</taxon>
        <taxon>Vertebrata</taxon>
        <taxon>Euteleostomi</taxon>
        <taxon>Actinopterygii</taxon>
        <taxon>Neopterygii</taxon>
        <taxon>Teleostei</taxon>
        <taxon>Neoteleostei</taxon>
        <taxon>Acanthomorphata</taxon>
        <taxon>Eupercaria</taxon>
        <taxon>Perciformes</taxon>
        <taxon>Notothenioidei</taxon>
        <taxon>Eleginopidae</taxon>
        <taxon>Eleginops</taxon>
    </lineage>
</organism>
<reference evidence="1 2" key="2">
    <citation type="journal article" date="2023" name="Mol. Biol. Evol.">
        <title>Genomics of Secondarily Temperate Adaptation in the Only Non-Antarctic Icefish.</title>
        <authorList>
            <person name="Rivera-Colon A.G."/>
            <person name="Rayamajhi N."/>
            <person name="Minhas B.F."/>
            <person name="Madrigal G."/>
            <person name="Bilyk K.T."/>
            <person name="Yoon V."/>
            <person name="Hune M."/>
            <person name="Gregory S."/>
            <person name="Cheng C.H.C."/>
            <person name="Catchen J.M."/>
        </authorList>
    </citation>
    <scope>NUCLEOTIDE SEQUENCE [LARGE SCALE GENOMIC DNA]</scope>
    <source>
        <strain evidence="1">JMC-PN-2008</strain>
    </source>
</reference>
<proteinExistence type="predicted"/>
<dbReference type="EMBL" id="JAUZQC010000006">
    <property type="protein sequence ID" value="KAK5869784.1"/>
    <property type="molecule type" value="Genomic_DNA"/>
</dbReference>
<sequence length="105" mass="11504">MAAWCWAVTTVKSRNEGPSSMSCRLRQEIYLFLAPLSQMKDGQEHSTLVMATGAAPSQTYICSQSHLADRGSLTQSLRVPEERVDSSSCRPCCYRKPATGATGFL</sequence>
<evidence type="ECO:0000313" key="2">
    <source>
        <dbReference type="Proteomes" id="UP001346869"/>
    </source>
</evidence>
<dbReference type="AlphaFoldDB" id="A0AAN7XZG0"/>
<reference evidence="1 2" key="1">
    <citation type="journal article" date="2023" name="Genes (Basel)">
        <title>Chromosome-Level Genome Assembly and Circadian Gene Repertoire of the Patagonia Blennie Eleginops maclovinus-The Closest Ancestral Proxy of Antarctic Cryonotothenioids.</title>
        <authorList>
            <person name="Cheng C.C."/>
            <person name="Rivera-Colon A.G."/>
            <person name="Minhas B.F."/>
            <person name="Wilson L."/>
            <person name="Rayamajhi N."/>
            <person name="Vargas-Chacoff L."/>
            <person name="Catchen J.M."/>
        </authorList>
    </citation>
    <scope>NUCLEOTIDE SEQUENCE [LARGE SCALE GENOMIC DNA]</scope>
    <source>
        <strain evidence="1">JMC-PN-2008</strain>
    </source>
</reference>
<dbReference type="Proteomes" id="UP001346869">
    <property type="component" value="Unassembled WGS sequence"/>
</dbReference>
<protein>
    <submittedName>
        <fullName evidence="1">Uncharacterized protein</fullName>
    </submittedName>
</protein>
<gene>
    <name evidence="1" type="ORF">PBY51_024475</name>
</gene>
<evidence type="ECO:0000313" key="1">
    <source>
        <dbReference type="EMBL" id="KAK5869784.1"/>
    </source>
</evidence>